<sequence>MPDPQPSPAQQEPDLPTIPPSAIGAYVVLACGLAWLVALPLWLGKGLAEPIAVVLLPAMMFTPLLAVLIVMFAMRPVAKGRRLWFLGGWPLRPTRRIVWLSVLAVLGTVVVVVAAMFVAIALGWLTPDFAELSGLAQILKASAPPGTEMPPTWVVAAAQLASIPIAAFTVNALLALGEEIGWRGFLVPALHRYGTWPALIVSGIVWGLWHAPVILLGYNFGRPNVTGLLLMVGGCLIWGVLLGFLRLRSGAVWPAVFAHGAMNASMGLPMLFFAAGSKPDPALMLGLGASGWIAGGLTIAVLLATGQFRRQHTLAAPTNRARRADPATRG</sequence>
<feature type="transmembrane region" description="Helical" evidence="1">
    <location>
        <begin position="55"/>
        <end position="77"/>
    </location>
</feature>
<feature type="transmembrane region" description="Helical" evidence="1">
    <location>
        <begin position="282"/>
        <end position="304"/>
    </location>
</feature>
<protein>
    <recommendedName>
        <fullName evidence="2">CAAX prenyl protease 2/Lysostaphin resistance protein A-like domain-containing protein</fullName>
    </recommendedName>
</protein>
<feature type="domain" description="CAAX prenyl protease 2/Lysostaphin resistance protein A-like" evidence="2">
    <location>
        <begin position="165"/>
        <end position="264"/>
    </location>
</feature>
<dbReference type="Pfam" id="PF02517">
    <property type="entry name" value="Rce1-like"/>
    <property type="match status" value="1"/>
</dbReference>
<keyword evidence="1" id="KW-0472">Membrane</keyword>
<dbReference type="PANTHER" id="PTHR35797:SF1">
    <property type="entry name" value="PROTEASE"/>
    <property type="match status" value="1"/>
</dbReference>
<evidence type="ECO:0000313" key="3">
    <source>
        <dbReference type="EMBL" id="AQP49364.1"/>
    </source>
</evidence>
<evidence type="ECO:0000313" key="4">
    <source>
        <dbReference type="Proteomes" id="UP000188145"/>
    </source>
</evidence>
<feature type="transmembrane region" description="Helical" evidence="1">
    <location>
        <begin position="153"/>
        <end position="176"/>
    </location>
</feature>
<dbReference type="AlphaFoldDB" id="A0A1Q2CTA4"/>
<proteinExistence type="predicted"/>
<feature type="transmembrane region" description="Helical" evidence="1">
    <location>
        <begin position="23"/>
        <end position="43"/>
    </location>
</feature>
<feature type="transmembrane region" description="Helical" evidence="1">
    <location>
        <begin position="97"/>
        <end position="125"/>
    </location>
</feature>
<keyword evidence="1" id="KW-1133">Transmembrane helix</keyword>
<dbReference type="EMBL" id="CP019606">
    <property type="protein sequence ID" value="AQP49364.1"/>
    <property type="molecule type" value="Genomic_DNA"/>
</dbReference>
<keyword evidence="4" id="KW-1185">Reference proteome</keyword>
<name>A0A1Q2CTA4_9ACTN</name>
<accession>A0A1Q2CTA4</accession>
<feature type="transmembrane region" description="Helical" evidence="1">
    <location>
        <begin position="196"/>
        <end position="218"/>
    </location>
</feature>
<feature type="transmembrane region" description="Helical" evidence="1">
    <location>
        <begin position="252"/>
        <end position="276"/>
    </location>
</feature>
<evidence type="ECO:0000256" key="1">
    <source>
        <dbReference type="SAM" id="Phobius"/>
    </source>
</evidence>
<dbReference type="InterPro" id="IPR042150">
    <property type="entry name" value="MmRce1-like"/>
</dbReference>
<dbReference type="STRING" id="1332264.BW730_12930"/>
<feature type="transmembrane region" description="Helical" evidence="1">
    <location>
        <begin position="224"/>
        <end position="245"/>
    </location>
</feature>
<organism evidence="3 4">
    <name type="scientific">Tessaracoccus aquimaris</name>
    <dbReference type="NCBI Taxonomy" id="1332264"/>
    <lineage>
        <taxon>Bacteria</taxon>
        <taxon>Bacillati</taxon>
        <taxon>Actinomycetota</taxon>
        <taxon>Actinomycetes</taxon>
        <taxon>Propionibacteriales</taxon>
        <taxon>Propionibacteriaceae</taxon>
        <taxon>Tessaracoccus</taxon>
    </lineage>
</organism>
<dbReference type="PANTHER" id="PTHR35797">
    <property type="entry name" value="PROTEASE-RELATED"/>
    <property type="match status" value="1"/>
</dbReference>
<evidence type="ECO:0000259" key="2">
    <source>
        <dbReference type="Pfam" id="PF02517"/>
    </source>
</evidence>
<reference evidence="4" key="1">
    <citation type="submission" date="2017-02" db="EMBL/GenBank/DDBJ databases">
        <title>Tessaracoccus aquaemaris sp. nov., isolated from the intestine of a Korean rockfish, Sebastes schlegelii, in a marine aquaculture pond.</title>
        <authorList>
            <person name="Tak E.J."/>
            <person name="Bae J.-W."/>
        </authorList>
    </citation>
    <scope>NUCLEOTIDE SEQUENCE [LARGE SCALE GENOMIC DNA]</scope>
    <source>
        <strain evidence="4">NSG39</strain>
    </source>
</reference>
<gene>
    <name evidence="3" type="ORF">BW730_12930</name>
</gene>
<dbReference type="InterPro" id="IPR003675">
    <property type="entry name" value="Rce1/LyrA-like_dom"/>
</dbReference>
<dbReference type="GO" id="GO:0004175">
    <property type="term" value="F:endopeptidase activity"/>
    <property type="evidence" value="ECO:0007669"/>
    <property type="project" value="UniProtKB-ARBA"/>
</dbReference>
<dbReference type="Proteomes" id="UP000188145">
    <property type="component" value="Chromosome"/>
</dbReference>
<dbReference type="GO" id="GO:0080120">
    <property type="term" value="P:CAAX-box protein maturation"/>
    <property type="evidence" value="ECO:0007669"/>
    <property type="project" value="UniProtKB-ARBA"/>
</dbReference>
<keyword evidence="1" id="KW-0812">Transmembrane</keyword>
<dbReference type="KEGG" id="tes:BW730_12930"/>
<dbReference type="OrthoDB" id="3693644at2"/>